<dbReference type="RefSeq" id="WP_238033017.1">
    <property type="nucleotide sequence ID" value="NZ_JAKNFS010000007.1"/>
</dbReference>
<dbReference type="Gene3D" id="1.10.1070.20">
    <property type="match status" value="1"/>
</dbReference>
<evidence type="ECO:0000313" key="1">
    <source>
        <dbReference type="EMBL" id="MCG4765160.1"/>
    </source>
</evidence>
<comment type="caution">
    <text evidence="1">The sequence shown here is derived from an EMBL/GenBank/DDBJ whole genome shotgun (WGS) entry which is preliminary data.</text>
</comment>
<evidence type="ECO:0008006" key="3">
    <source>
        <dbReference type="Google" id="ProtNLM"/>
    </source>
</evidence>
<dbReference type="AlphaFoldDB" id="A0AAE3EZZ5"/>
<dbReference type="EMBL" id="JAKNFS010000007">
    <property type="protein sequence ID" value="MCG4765160.1"/>
    <property type="molecule type" value="Genomic_DNA"/>
</dbReference>
<name>A0AAE3EZZ5_9FIRM</name>
<evidence type="ECO:0000313" key="2">
    <source>
        <dbReference type="Proteomes" id="UP001199915"/>
    </source>
</evidence>
<protein>
    <recommendedName>
        <fullName evidence="3">HipA-like C-terminal domain-containing protein</fullName>
    </recommendedName>
</protein>
<organism evidence="1 2">
    <name type="scientific">Fusicatenibacter saccharivorans</name>
    <dbReference type="NCBI Taxonomy" id="1150298"/>
    <lineage>
        <taxon>Bacteria</taxon>
        <taxon>Bacillati</taxon>
        <taxon>Bacillota</taxon>
        <taxon>Clostridia</taxon>
        <taxon>Lachnospirales</taxon>
        <taxon>Lachnospiraceae</taxon>
        <taxon>Fusicatenibacter</taxon>
    </lineage>
</organism>
<proteinExistence type="predicted"/>
<gene>
    <name evidence="1" type="ORF">L0N21_06495</name>
</gene>
<accession>A0AAE3EZZ5</accession>
<reference evidence="1" key="1">
    <citation type="submission" date="2022-01" db="EMBL/GenBank/DDBJ databases">
        <title>Collection of gut derived symbiotic bacterial strains cultured from healthy donors.</title>
        <authorList>
            <person name="Lin H."/>
            <person name="Kohout C."/>
            <person name="Waligurski E."/>
            <person name="Pamer E.G."/>
        </authorList>
    </citation>
    <scope>NUCLEOTIDE SEQUENCE</scope>
    <source>
        <strain evidence="1">DFI.5.49</strain>
    </source>
</reference>
<sequence>MVELFEQNIRTNERQSSKGNQLKWENEGIWYKADFTGYEGLAEYMISHLLKKSTLAEDEFVCYDLEKIKYGTVIYNGVKSRNFLKEDWQIIALERLFKNFFGESLYQSLYRIPENEERLRFLVQQVERMTGLQNFGVYMNKLLTIDALFLNEDRHTHNIAVLMNGKGDYAYCPIFDHGAGLLSDTTMDYPLSGDTYVLMDQVQAKTICSEFDEQLDLSETLYRGNLKFHFTKKDVTELLTNAEAYSEEIRKRVETILFAQMRKYAYLFSKV</sequence>
<dbReference type="Proteomes" id="UP001199915">
    <property type="component" value="Unassembled WGS sequence"/>
</dbReference>